<dbReference type="Proteomes" id="UP001612915">
    <property type="component" value="Unassembled WGS sequence"/>
</dbReference>
<organism evidence="1 2">
    <name type="scientific">Spongisporangium articulatum</name>
    <dbReference type="NCBI Taxonomy" id="3362603"/>
    <lineage>
        <taxon>Bacteria</taxon>
        <taxon>Bacillati</taxon>
        <taxon>Actinomycetota</taxon>
        <taxon>Actinomycetes</taxon>
        <taxon>Kineosporiales</taxon>
        <taxon>Kineosporiaceae</taxon>
        <taxon>Spongisporangium</taxon>
    </lineage>
</organism>
<reference evidence="1 2" key="1">
    <citation type="submission" date="2024-10" db="EMBL/GenBank/DDBJ databases">
        <title>The Natural Products Discovery Center: Release of the First 8490 Sequenced Strains for Exploring Actinobacteria Biosynthetic Diversity.</title>
        <authorList>
            <person name="Kalkreuter E."/>
            <person name="Kautsar S.A."/>
            <person name="Yang D."/>
            <person name="Bader C.D."/>
            <person name="Teijaro C.N."/>
            <person name="Fluegel L."/>
            <person name="Davis C.M."/>
            <person name="Simpson J.R."/>
            <person name="Lauterbach L."/>
            <person name="Steele A.D."/>
            <person name="Gui C."/>
            <person name="Meng S."/>
            <person name="Li G."/>
            <person name="Viehrig K."/>
            <person name="Ye F."/>
            <person name="Su P."/>
            <person name="Kiefer A.F."/>
            <person name="Nichols A."/>
            <person name="Cepeda A.J."/>
            <person name="Yan W."/>
            <person name="Fan B."/>
            <person name="Jiang Y."/>
            <person name="Adhikari A."/>
            <person name="Zheng C.-J."/>
            <person name="Schuster L."/>
            <person name="Cowan T.M."/>
            <person name="Smanski M.J."/>
            <person name="Chevrette M.G."/>
            <person name="De Carvalho L.P.S."/>
            <person name="Shen B."/>
        </authorList>
    </citation>
    <scope>NUCLEOTIDE SEQUENCE [LARGE SCALE GENOMIC DNA]</scope>
    <source>
        <strain evidence="1 2">NPDC049639</strain>
    </source>
</reference>
<accession>A0ABW8ATY0</accession>
<sequence length="201" mass="22236">MATDGETVAEAIARFEREPAARREAAAAAGRPWVEPLDLGVTWNAGAPMPHLVVGPHRAFVICYPRDSENLRALGGWGESEGRPVTSGDEEALLVVEIVGCSEVRWGGPNDEAQHGHPLAGSGLSGYGPFEVHNSAWIEHSRQVNSVHEYHSDDVFRSRRHFILAFHDEMIETQARRLDIEVRHSTMRDLLTELAVRVTES</sequence>
<name>A0ABW8ATY0_9ACTN</name>
<evidence type="ECO:0000313" key="1">
    <source>
        <dbReference type="EMBL" id="MFI7589448.1"/>
    </source>
</evidence>
<dbReference type="RefSeq" id="WP_398284038.1">
    <property type="nucleotide sequence ID" value="NZ_JBITLV010000007.1"/>
</dbReference>
<comment type="caution">
    <text evidence="1">The sequence shown here is derived from an EMBL/GenBank/DDBJ whole genome shotgun (WGS) entry which is preliminary data.</text>
</comment>
<proteinExistence type="predicted"/>
<keyword evidence="2" id="KW-1185">Reference proteome</keyword>
<protein>
    <submittedName>
        <fullName evidence="1">Uncharacterized protein</fullName>
    </submittedName>
</protein>
<gene>
    <name evidence="1" type="ORF">ACIB24_20480</name>
</gene>
<evidence type="ECO:0000313" key="2">
    <source>
        <dbReference type="Proteomes" id="UP001612915"/>
    </source>
</evidence>
<dbReference type="EMBL" id="JBITLV010000007">
    <property type="protein sequence ID" value="MFI7589448.1"/>
    <property type="molecule type" value="Genomic_DNA"/>
</dbReference>